<dbReference type="AlphaFoldDB" id="A0A3P1VG03"/>
<evidence type="ECO:0000313" key="7">
    <source>
        <dbReference type="Proteomes" id="UP000281771"/>
    </source>
</evidence>
<dbReference type="GO" id="GO:0003700">
    <property type="term" value="F:DNA-binding transcription factor activity"/>
    <property type="evidence" value="ECO:0007669"/>
    <property type="project" value="InterPro"/>
</dbReference>
<evidence type="ECO:0000256" key="1">
    <source>
        <dbReference type="ARBA" id="ARBA00023015"/>
    </source>
</evidence>
<feature type="domain" description="HTH gntR-type" evidence="4">
    <location>
        <begin position="9"/>
        <end position="77"/>
    </location>
</feature>
<feature type="domain" description="RCK C-terminal" evidence="5">
    <location>
        <begin position="123"/>
        <end position="208"/>
    </location>
</feature>
<dbReference type="Pfam" id="PF00392">
    <property type="entry name" value="GntR"/>
    <property type="match status" value="1"/>
</dbReference>
<keyword evidence="1" id="KW-0805">Transcription regulation</keyword>
<dbReference type="PANTHER" id="PTHR38445:SF9">
    <property type="entry name" value="HTH-TYPE TRANSCRIPTIONAL REPRESSOR YTRA"/>
    <property type="match status" value="1"/>
</dbReference>
<name>A0A3P1VG03_9STRE</name>
<evidence type="ECO:0000256" key="2">
    <source>
        <dbReference type="ARBA" id="ARBA00023125"/>
    </source>
</evidence>
<dbReference type="Gene3D" id="3.30.70.1450">
    <property type="entry name" value="Regulator of K+ conductance, C-terminal domain"/>
    <property type="match status" value="1"/>
</dbReference>
<reference evidence="6 7" key="1">
    <citation type="submission" date="2018-11" db="EMBL/GenBank/DDBJ databases">
        <title>Genomes From Bacteria Associated with the Canine Oral Cavity: a Test Case for Automated Genome-Based Taxonomic Assignment.</title>
        <authorList>
            <person name="Coil D.A."/>
            <person name="Jospin G."/>
            <person name="Darling A.E."/>
            <person name="Wallis C."/>
            <person name="Davis I.J."/>
            <person name="Harris S."/>
            <person name="Eisen J.A."/>
            <person name="Holcombe L.J."/>
            <person name="O'Flynn C."/>
        </authorList>
    </citation>
    <scope>NUCLEOTIDE SEQUENCE [LARGE SCALE GENOMIC DNA]</scope>
    <source>
        <strain evidence="6 7">OH4621_COT-116</strain>
    </source>
</reference>
<dbReference type="Gene3D" id="1.10.10.10">
    <property type="entry name" value="Winged helix-like DNA-binding domain superfamily/Winged helix DNA-binding domain"/>
    <property type="match status" value="1"/>
</dbReference>
<evidence type="ECO:0000256" key="3">
    <source>
        <dbReference type="ARBA" id="ARBA00023163"/>
    </source>
</evidence>
<dbReference type="Pfam" id="PF02080">
    <property type="entry name" value="TrkA_C"/>
    <property type="match status" value="1"/>
</dbReference>
<dbReference type="InterPro" id="IPR036390">
    <property type="entry name" value="WH_DNA-bd_sf"/>
</dbReference>
<keyword evidence="2" id="KW-0238">DNA-binding</keyword>
<dbReference type="GO" id="GO:0003677">
    <property type="term" value="F:DNA binding"/>
    <property type="evidence" value="ECO:0007669"/>
    <property type="project" value="UniProtKB-KW"/>
</dbReference>
<comment type="caution">
    <text evidence="6">The sequence shown here is derived from an EMBL/GenBank/DDBJ whole genome shotgun (WGS) entry which is preliminary data.</text>
</comment>
<protein>
    <submittedName>
        <fullName evidence="6">GntR family transcriptional regulator</fullName>
    </submittedName>
</protein>
<accession>A0A3P1VG03</accession>
<dbReference type="EMBL" id="RQZA01000004">
    <property type="protein sequence ID" value="RRD31323.1"/>
    <property type="molecule type" value="Genomic_DNA"/>
</dbReference>
<dbReference type="PANTHER" id="PTHR38445">
    <property type="entry name" value="HTH-TYPE TRANSCRIPTIONAL REPRESSOR YTRA"/>
    <property type="match status" value="1"/>
</dbReference>
<dbReference type="SUPFAM" id="SSF116726">
    <property type="entry name" value="TrkA C-terminal domain-like"/>
    <property type="match status" value="1"/>
</dbReference>
<dbReference type="SUPFAM" id="SSF46785">
    <property type="entry name" value="Winged helix' DNA-binding domain"/>
    <property type="match status" value="1"/>
</dbReference>
<sequence length="209" mass="23605">MPNRKIIKASKYQQIAVGVAQRIASGDYEVGERIKSRSTLSSMFGVSPETTRKALNILADMHIVSVKHGSGAIILSKEKAIDFLENFEMTNSLDTQKDRILQKISDQEKELRELKGLVTVYLDQTKRVQKKYPLEPYALKLTADSELLGKTLAEAKVWHHTGAVIVGIERDEHLLISPSPYQTFEANDLIYFVGEEASYTRMKNLLDLH</sequence>
<dbReference type="InterPro" id="IPR000524">
    <property type="entry name" value="Tscrpt_reg_HTH_GntR"/>
</dbReference>
<evidence type="ECO:0000259" key="5">
    <source>
        <dbReference type="PROSITE" id="PS51202"/>
    </source>
</evidence>
<dbReference type="GO" id="GO:0006813">
    <property type="term" value="P:potassium ion transport"/>
    <property type="evidence" value="ECO:0007669"/>
    <property type="project" value="InterPro"/>
</dbReference>
<dbReference type="STRING" id="1123309.GCA_000377005_00907"/>
<dbReference type="InterPro" id="IPR036388">
    <property type="entry name" value="WH-like_DNA-bd_sf"/>
</dbReference>
<organism evidence="6 7">
    <name type="scientific">Streptococcus minor</name>
    <dbReference type="NCBI Taxonomy" id="229549"/>
    <lineage>
        <taxon>Bacteria</taxon>
        <taxon>Bacillati</taxon>
        <taxon>Bacillota</taxon>
        <taxon>Bacilli</taxon>
        <taxon>Lactobacillales</taxon>
        <taxon>Streptococcaceae</taxon>
        <taxon>Streptococcus</taxon>
    </lineage>
</organism>
<dbReference type="InterPro" id="IPR006037">
    <property type="entry name" value="RCK_C"/>
</dbReference>
<keyword evidence="7" id="KW-1185">Reference proteome</keyword>
<dbReference type="CDD" id="cd07377">
    <property type="entry name" value="WHTH_GntR"/>
    <property type="match status" value="1"/>
</dbReference>
<evidence type="ECO:0000259" key="4">
    <source>
        <dbReference type="PROSITE" id="PS50949"/>
    </source>
</evidence>
<dbReference type="PROSITE" id="PS50949">
    <property type="entry name" value="HTH_GNTR"/>
    <property type="match status" value="1"/>
</dbReference>
<dbReference type="GO" id="GO:0008324">
    <property type="term" value="F:monoatomic cation transmembrane transporter activity"/>
    <property type="evidence" value="ECO:0007669"/>
    <property type="project" value="InterPro"/>
</dbReference>
<gene>
    <name evidence="6" type="ORF">EII38_05970</name>
</gene>
<dbReference type="PROSITE" id="PS51202">
    <property type="entry name" value="RCK_C"/>
    <property type="match status" value="1"/>
</dbReference>
<dbReference type="Proteomes" id="UP000281771">
    <property type="component" value="Unassembled WGS sequence"/>
</dbReference>
<proteinExistence type="predicted"/>
<dbReference type="InterPro" id="IPR036721">
    <property type="entry name" value="RCK_C_sf"/>
</dbReference>
<dbReference type="SMART" id="SM00345">
    <property type="entry name" value="HTH_GNTR"/>
    <property type="match status" value="1"/>
</dbReference>
<evidence type="ECO:0000313" key="6">
    <source>
        <dbReference type="EMBL" id="RRD31323.1"/>
    </source>
</evidence>
<keyword evidence="3" id="KW-0804">Transcription</keyword>